<dbReference type="HAMAP" id="MF_00121">
    <property type="entry name" value="GatB"/>
    <property type="match status" value="1"/>
</dbReference>
<dbReference type="Pfam" id="PF02637">
    <property type="entry name" value="GatB_Yqey"/>
    <property type="match status" value="1"/>
</dbReference>
<keyword evidence="6 10" id="KW-0648">Protein biosynthesis</keyword>
<dbReference type="InterPro" id="IPR023168">
    <property type="entry name" value="GatB_Yqey_C_2"/>
</dbReference>
<dbReference type="AlphaFoldDB" id="A0A9N8ZZR8"/>
<evidence type="ECO:0000256" key="10">
    <source>
        <dbReference type="HAMAP-Rule" id="MF_03147"/>
    </source>
</evidence>
<comment type="subunit">
    <text evidence="10">Subunit of the heterotrimeric GatCAB amidotransferase (AdT) complex, composed of A, B and C subunits.</text>
</comment>
<dbReference type="InterPro" id="IPR006075">
    <property type="entry name" value="Asn/Gln-tRNA_Trfase_suB/E_cat"/>
</dbReference>
<reference evidence="12" key="1">
    <citation type="submission" date="2021-06" db="EMBL/GenBank/DDBJ databases">
        <authorList>
            <person name="Kallberg Y."/>
            <person name="Tangrot J."/>
            <person name="Rosling A."/>
        </authorList>
    </citation>
    <scope>NUCLEOTIDE SEQUENCE</scope>
    <source>
        <strain evidence="12">IA702</strain>
    </source>
</reference>
<comment type="function">
    <text evidence="7">Allows the formation of correctly charged Asn-tRNA(Asn) or Gln-tRNA(Gln) through the transamidation of misacylated Asp-tRNA(Asn) or Glu-tRNA(Gln) in organisms which lack either or both of asparaginyl-tRNA or glutaminyl-tRNA synthetases. The reaction takes place in the presence of glutamine and ATP through an activated phospho-Asp-tRNA(Asn) or phospho-Glu-tRNA(Gln).</text>
</comment>
<sequence>MAQKHGLYHERFEAVIGLEIHAQINSKSKLFSSSSASFNKPVSSNVSVIDAAFPGTIPKLNKKCVDLAVATAFALSGEVQRISSFDRKHYFYPDLPAGYQITQHYAPLSVGGQIRLSSLDGLDFEKVIRIKQLQLEQDTGKSIRDVRPGMTFVDLNRAGIGLMEIVTEPDIRSPIEAGLVVRKLQALMRALGSSDGNMEEGSLRCDVNVSVHEPDKTFGVRCEIKNLNSIKFLVSAIDAEIQRQIQDICRGVSIVQETRGYDVSSSRTYRLREKETAPDYRYMPESDLPQLILSEDYLRRVKDSLPELPDDTKKRLIKQYNLSLNDVSTLLGESGGIEYFEKVAAAGRNPQHVVNWITHELWGRLNSREIRFQDNPVSTEQLGSLIDCVIDNTISGRTGKDILNQMIDGDNRSAFEIVEASGLRQLSDPDELSKICMTIIKRFPQQVESIRSGNKNTFQWLVGQVMRETKGKANPALVHKTLSDLILK</sequence>
<name>A0A9N8ZZR8_9GLOM</name>
<dbReference type="Gene3D" id="1.10.150.380">
    <property type="entry name" value="GatB domain, N-terminal subdomain"/>
    <property type="match status" value="1"/>
</dbReference>
<dbReference type="PANTHER" id="PTHR11659">
    <property type="entry name" value="GLUTAMYL-TRNA GLN AMIDOTRANSFERASE SUBUNIT B MITOCHONDRIAL AND PROKARYOTIC PET112-RELATED"/>
    <property type="match status" value="1"/>
</dbReference>
<evidence type="ECO:0000313" key="13">
    <source>
        <dbReference type="Proteomes" id="UP000789572"/>
    </source>
</evidence>
<evidence type="ECO:0000256" key="6">
    <source>
        <dbReference type="ARBA" id="ARBA00022917"/>
    </source>
</evidence>
<dbReference type="InterPro" id="IPR042114">
    <property type="entry name" value="GatB_C_1"/>
</dbReference>
<dbReference type="InterPro" id="IPR017959">
    <property type="entry name" value="Asn/Gln-tRNA_amidoTrfase_suB/E"/>
</dbReference>
<evidence type="ECO:0000256" key="2">
    <source>
        <dbReference type="ARBA" id="ARBA00011123"/>
    </source>
</evidence>
<dbReference type="NCBIfam" id="NF004014">
    <property type="entry name" value="PRK05477.1-4"/>
    <property type="match status" value="1"/>
</dbReference>
<dbReference type="SMART" id="SM00845">
    <property type="entry name" value="GatB_Yqey"/>
    <property type="match status" value="1"/>
</dbReference>
<proteinExistence type="inferred from homology"/>
<comment type="catalytic activity">
    <reaction evidence="8">
        <text>L-aspartyl-tRNA(Asn) + L-glutamine + ATP + H2O = L-asparaginyl-tRNA(Asn) + L-glutamate + ADP + phosphate + 2 H(+)</text>
        <dbReference type="Rhea" id="RHEA:14513"/>
        <dbReference type="Rhea" id="RHEA-COMP:9674"/>
        <dbReference type="Rhea" id="RHEA-COMP:9677"/>
        <dbReference type="ChEBI" id="CHEBI:15377"/>
        <dbReference type="ChEBI" id="CHEBI:15378"/>
        <dbReference type="ChEBI" id="CHEBI:29985"/>
        <dbReference type="ChEBI" id="CHEBI:30616"/>
        <dbReference type="ChEBI" id="CHEBI:43474"/>
        <dbReference type="ChEBI" id="CHEBI:58359"/>
        <dbReference type="ChEBI" id="CHEBI:78515"/>
        <dbReference type="ChEBI" id="CHEBI:78516"/>
        <dbReference type="ChEBI" id="CHEBI:456216"/>
    </reaction>
</comment>
<dbReference type="InterPro" id="IPR003789">
    <property type="entry name" value="Asn/Gln_tRNA_amidoTrase-B-like"/>
</dbReference>
<comment type="similarity">
    <text evidence="1 10">Belongs to the GatB/GatE family. GatB subfamily.</text>
</comment>
<dbReference type="NCBIfam" id="TIGR00133">
    <property type="entry name" value="gatB"/>
    <property type="match status" value="1"/>
</dbReference>
<dbReference type="PROSITE" id="PS01234">
    <property type="entry name" value="GATB"/>
    <property type="match status" value="1"/>
</dbReference>
<keyword evidence="5 10" id="KW-0067">ATP-binding</keyword>
<evidence type="ECO:0000256" key="7">
    <source>
        <dbReference type="ARBA" id="ARBA00024799"/>
    </source>
</evidence>
<dbReference type="InterPro" id="IPR018027">
    <property type="entry name" value="Asn/Gln_amidotransferase"/>
</dbReference>
<dbReference type="Pfam" id="PF02934">
    <property type="entry name" value="GatB_N"/>
    <property type="match status" value="1"/>
</dbReference>
<dbReference type="InterPro" id="IPR014746">
    <property type="entry name" value="Gln_synth/guanido_kin_cat_dom"/>
</dbReference>
<dbReference type="GO" id="GO:0050567">
    <property type="term" value="F:glutaminyl-tRNA synthase (glutamine-hydrolyzing) activity"/>
    <property type="evidence" value="ECO:0007669"/>
    <property type="project" value="UniProtKB-UniRule"/>
</dbReference>
<comment type="subunit">
    <text evidence="2">Heterotrimer of A, B and C subunits.</text>
</comment>
<keyword evidence="3 10" id="KW-0436">Ligase</keyword>
<evidence type="ECO:0000259" key="11">
    <source>
        <dbReference type="SMART" id="SM00845"/>
    </source>
</evidence>
<dbReference type="SUPFAM" id="SSF55931">
    <property type="entry name" value="Glutamine synthetase/guanido kinase"/>
    <property type="match status" value="1"/>
</dbReference>
<evidence type="ECO:0000256" key="3">
    <source>
        <dbReference type="ARBA" id="ARBA00022598"/>
    </source>
</evidence>
<dbReference type="Gene3D" id="1.10.10.410">
    <property type="match status" value="1"/>
</dbReference>
<dbReference type="InterPro" id="IPR017958">
    <property type="entry name" value="Gln-tRNA_amidoTrfase_suB_CS"/>
</dbReference>
<organism evidence="12 13">
    <name type="scientific">Paraglomus occultum</name>
    <dbReference type="NCBI Taxonomy" id="144539"/>
    <lineage>
        <taxon>Eukaryota</taxon>
        <taxon>Fungi</taxon>
        <taxon>Fungi incertae sedis</taxon>
        <taxon>Mucoromycota</taxon>
        <taxon>Glomeromycotina</taxon>
        <taxon>Glomeromycetes</taxon>
        <taxon>Paraglomerales</taxon>
        <taxon>Paraglomeraceae</taxon>
        <taxon>Paraglomus</taxon>
    </lineage>
</organism>
<evidence type="ECO:0000256" key="8">
    <source>
        <dbReference type="ARBA" id="ARBA00047380"/>
    </source>
</evidence>
<dbReference type="GO" id="GO:0030956">
    <property type="term" value="C:glutamyl-tRNA(Gln) amidotransferase complex"/>
    <property type="evidence" value="ECO:0007669"/>
    <property type="project" value="UniProtKB-UniRule"/>
</dbReference>
<comment type="subcellular location">
    <subcellularLocation>
        <location evidence="10">Mitochondrion</location>
    </subcellularLocation>
</comment>
<dbReference type="GO" id="GO:0005524">
    <property type="term" value="F:ATP binding"/>
    <property type="evidence" value="ECO:0007669"/>
    <property type="project" value="UniProtKB-KW"/>
</dbReference>
<dbReference type="EC" id="6.3.5.-" evidence="10"/>
<dbReference type="SUPFAM" id="SSF89095">
    <property type="entry name" value="GatB/YqeY motif"/>
    <property type="match status" value="1"/>
</dbReference>
<evidence type="ECO:0000256" key="1">
    <source>
        <dbReference type="ARBA" id="ARBA00005306"/>
    </source>
</evidence>
<dbReference type="PANTHER" id="PTHR11659:SF0">
    <property type="entry name" value="GLUTAMYL-TRNA(GLN) AMIDOTRANSFERASE SUBUNIT B, MITOCHONDRIAL"/>
    <property type="match status" value="1"/>
</dbReference>
<evidence type="ECO:0000256" key="5">
    <source>
        <dbReference type="ARBA" id="ARBA00022840"/>
    </source>
</evidence>
<evidence type="ECO:0000256" key="4">
    <source>
        <dbReference type="ARBA" id="ARBA00022741"/>
    </source>
</evidence>
<keyword evidence="4 10" id="KW-0547">Nucleotide-binding</keyword>
<accession>A0A9N8ZZR8</accession>
<gene>
    <name evidence="12" type="ORF">POCULU_LOCUS3159</name>
</gene>
<dbReference type="InterPro" id="IPR004413">
    <property type="entry name" value="GatB"/>
</dbReference>
<comment type="catalytic activity">
    <reaction evidence="9 10">
        <text>L-glutamyl-tRNA(Gln) + L-glutamine + ATP + H2O = L-glutaminyl-tRNA(Gln) + L-glutamate + ADP + phosphate + H(+)</text>
        <dbReference type="Rhea" id="RHEA:17521"/>
        <dbReference type="Rhea" id="RHEA-COMP:9681"/>
        <dbReference type="Rhea" id="RHEA-COMP:9684"/>
        <dbReference type="ChEBI" id="CHEBI:15377"/>
        <dbReference type="ChEBI" id="CHEBI:15378"/>
        <dbReference type="ChEBI" id="CHEBI:29985"/>
        <dbReference type="ChEBI" id="CHEBI:30616"/>
        <dbReference type="ChEBI" id="CHEBI:43474"/>
        <dbReference type="ChEBI" id="CHEBI:58359"/>
        <dbReference type="ChEBI" id="CHEBI:78520"/>
        <dbReference type="ChEBI" id="CHEBI:78521"/>
        <dbReference type="ChEBI" id="CHEBI:456216"/>
    </reaction>
</comment>
<comment type="caution">
    <text evidence="12">The sequence shown here is derived from an EMBL/GenBank/DDBJ whole genome shotgun (WGS) entry which is preliminary data.</text>
</comment>
<dbReference type="EMBL" id="CAJVPJ010000332">
    <property type="protein sequence ID" value="CAG8512787.1"/>
    <property type="molecule type" value="Genomic_DNA"/>
</dbReference>
<evidence type="ECO:0000256" key="9">
    <source>
        <dbReference type="ARBA" id="ARBA00047913"/>
    </source>
</evidence>
<dbReference type="GO" id="GO:0070681">
    <property type="term" value="P:glutaminyl-tRNAGln biosynthesis via transamidation"/>
    <property type="evidence" value="ECO:0007669"/>
    <property type="project" value="UniProtKB-UniRule"/>
</dbReference>
<comment type="function">
    <text evidence="10">Allows the formation of correctly charged Gln-tRNA(Gln) through the transamidation of misacylated Glu-tRNA(Gln) in the mitochondria. The reaction takes place in the presence of glutamine and ATP through an activated gamma-phospho-Glu-tRNA(Gln).</text>
</comment>
<dbReference type="Proteomes" id="UP000789572">
    <property type="component" value="Unassembled WGS sequence"/>
</dbReference>
<dbReference type="NCBIfam" id="NF004012">
    <property type="entry name" value="PRK05477.1-2"/>
    <property type="match status" value="1"/>
</dbReference>
<dbReference type="OrthoDB" id="1722066at2759"/>
<feature type="domain" description="Asn/Gln amidotransferase" evidence="11">
    <location>
        <begin position="338"/>
        <end position="486"/>
    </location>
</feature>
<evidence type="ECO:0000313" key="12">
    <source>
        <dbReference type="EMBL" id="CAG8512787.1"/>
    </source>
</evidence>
<dbReference type="FunFam" id="1.10.10.410:FF:000001">
    <property type="entry name" value="Aspartyl/glutamyl-tRNA(Asn/Gln) amidotransferase subunit B"/>
    <property type="match status" value="1"/>
</dbReference>
<dbReference type="GO" id="GO:0005739">
    <property type="term" value="C:mitochondrion"/>
    <property type="evidence" value="ECO:0007669"/>
    <property type="project" value="UniProtKB-SubCell"/>
</dbReference>
<keyword evidence="13" id="KW-1185">Reference proteome</keyword>
<keyword evidence="10" id="KW-0496">Mitochondrion</keyword>
<dbReference type="GO" id="GO:0032543">
    <property type="term" value="P:mitochondrial translation"/>
    <property type="evidence" value="ECO:0007669"/>
    <property type="project" value="UniProtKB-UniRule"/>
</dbReference>
<protein>
    <recommendedName>
        <fullName evidence="10">Glutamyl-tRNA(Gln) amidotransferase subunit B, mitochondrial</fullName>
        <shortName evidence="10">Glu-AdT subunit B</shortName>
        <ecNumber evidence="10">6.3.5.-</ecNumber>
    </recommendedName>
</protein>